<comment type="caution">
    <text evidence="1">The sequence shown here is derived from an EMBL/GenBank/DDBJ whole genome shotgun (WGS) entry which is preliminary data.</text>
</comment>
<name>A0A3M7RR19_BRAPC</name>
<dbReference type="AlphaFoldDB" id="A0A3M7RR19"/>
<dbReference type="EMBL" id="REGN01002854">
    <property type="protein sequence ID" value="RNA25787.1"/>
    <property type="molecule type" value="Genomic_DNA"/>
</dbReference>
<keyword evidence="2" id="KW-1185">Reference proteome</keyword>
<evidence type="ECO:0000313" key="1">
    <source>
        <dbReference type="EMBL" id="RNA25787.1"/>
    </source>
</evidence>
<evidence type="ECO:0000313" key="2">
    <source>
        <dbReference type="Proteomes" id="UP000276133"/>
    </source>
</evidence>
<organism evidence="1 2">
    <name type="scientific">Brachionus plicatilis</name>
    <name type="common">Marine rotifer</name>
    <name type="synonym">Brachionus muelleri</name>
    <dbReference type="NCBI Taxonomy" id="10195"/>
    <lineage>
        <taxon>Eukaryota</taxon>
        <taxon>Metazoa</taxon>
        <taxon>Spiralia</taxon>
        <taxon>Gnathifera</taxon>
        <taxon>Rotifera</taxon>
        <taxon>Eurotatoria</taxon>
        <taxon>Monogononta</taxon>
        <taxon>Pseudotrocha</taxon>
        <taxon>Ploima</taxon>
        <taxon>Brachionidae</taxon>
        <taxon>Brachionus</taxon>
    </lineage>
</organism>
<reference evidence="1 2" key="1">
    <citation type="journal article" date="2018" name="Sci. Rep.">
        <title>Genomic signatures of local adaptation to the degree of environmental predictability in rotifers.</title>
        <authorList>
            <person name="Franch-Gras L."/>
            <person name="Hahn C."/>
            <person name="Garcia-Roger E.M."/>
            <person name="Carmona M.J."/>
            <person name="Serra M."/>
            <person name="Gomez A."/>
        </authorList>
    </citation>
    <scope>NUCLEOTIDE SEQUENCE [LARGE SCALE GENOMIC DNA]</scope>
    <source>
        <strain evidence="1">HYR1</strain>
    </source>
</reference>
<gene>
    <name evidence="1" type="ORF">BpHYR1_043674</name>
</gene>
<protein>
    <submittedName>
        <fullName evidence="1">Uncharacterized protein</fullName>
    </submittedName>
</protein>
<dbReference type="Proteomes" id="UP000276133">
    <property type="component" value="Unassembled WGS sequence"/>
</dbReference>
<sequence length="73" mass="8913">MIVKFLIFTLQISFIIKSIYQTYSFSLRSKKSDQKFYRFIYSSLNINFPYEIVLKDKSWPKNIHTVQYFKLTI</sequence>
<accession>A0A3M7RR19</accession>
<proteinExistence type="predicted"/>